<dbReference type="AlphaFoldDB" id="M4BM62"/>
<evidence type="ECO:0000256" key="2">
    <source>
        <dbReference type="ARBA" id="ARBA00022679"/>
    </source>
</evidence>
<sequence length="187" mass="20529">MESEKTKMLRGELYFSMDPVLFKERQDARNLLKKYNELDGAETPQAQAILANLLGAKGQDCFVEMPFRCDYGSNIRLGDRVYMNFNCVLLDVCEITIGDRVMFGHNVQLYTATHPLGPKARASGYELGKPITIKDDVWIGGNVVVVPGVTIGRGAVIGAGSVVTKNVAPMCVYVGNPAKLVKNIEEE</sequence>
<keyword evidence="2" id="KW-0808">Transferase</keyword>
<evidence type="ECO:0000313" key="5">
    <source>
        <dbReference type="Proteomes" id="UP000011713"/>
    </source>
</evidence>
<dbReference type="OMA" id="KVAQFNI"/>
<accession>M4BM62</accession>
<dbReference type="CDD" id="cd03357">
    <property type="entry name" value="LbH_MAT_GAT"/>
    <property type="match status" value="1"/>
</dbReference>
<dbReference type="InterPro" id="IPR011004">
    <property type="entry name" value="Trimer_LpxA-like_sf"/>
</dbReference>
<dbReference type="SUPFAM" id="SSF51161">
    <property type="entry name" value="Trimeric LpxA-like enzymes"/>
    <property type="match status" value="1"/>
</dbReference>
<comment type="similarity">
    <text evidence="1">Belongs to the transferase hexapeptide repeat family.</text>
</comment>
<evidence type="ECO:0000313" key="4">
    <source>
        <dbReference type="EnsemblProtists" id="HpaP807497"/>
    </source>
</evidence>
<feature type="domain" description="Maltose/galactoside acetyltransferase" evidence="3">
    <location>
        <begin position="5"/>
        <end position="59"/>
    </location>
</feature>
<dbReference type="VEuPathDB" id="FungiDB:HpaG807497"/>
<dbReference type="InterPro" id="IPR024688">
    <property type="entry name" value="Mac_dom"/>
</dbReference>
<dbReference type="SMART" id="SM01266">
    <property type="entry name" value="Mac"/>
    <property type="match status" value="1"/>
</dbReference>
<reference evidence="5" key="1">
    <citation type="journal article" date="2010" name="Science">
        <title>Signatures of adaptation to obligate biotrophy in the Hyaloperonospora arabidopsidis genome.</title>
        <authorList>
            <person name="Baxter L."/>
            <person name="Tripathy S."/>
            <person name="Ishaque N."/>
            <person name="Boot N."/>
            <person name="Cabral A."/>
            <person name="Kemen E."/>
            <person name="Thines M."/>
            <person name="Ah-Fong A."/>
            <person name="Anderson R."/>
            <person name="Badejoko W."/>
            <person name="Bittner-Eddy P."/>
            <person name="Boore J.L."/>
            <person name="Chibucos M.C."/>
            <person name="Coates M."/>
            <person name="Dehal P."/>
            <person name="Delehaunty K."/>
            <person name="Dong S."/>
            <person name="Downton P."/>
            <person name="Dumas B."/>
            <person name="Fabro G."/>
            <person name="Fronick C."/>
            <person name="Fuerstenberg S.I."/>
            <person name="Fulton L."/>
            <person name="Gaulin E."/>
            <person name="Govers F."/>
            <person name="Hughes L."/>
            <person name="Humphray S."/>
            <person name="Jiang R.H."/>
            <person name="Judelson H."/>
            <person name="Kamoun S."/>
            <person name="Kyung K."/>
            <person name="Meijer H."/>
            <person name="Minx P."/>
            <person name="Morris P."/>
            <person name="Nelson J."/>
            <person name="Phuntumart V."/>
            <person name="Qutob D."/>
            <person name="Rehmany A."/>
            <person name="Rougon-Cardoso A."/>
            <person name="Ryden P."/>
            <person name="Torto-Alalibo T."/>
            <person name="Studholme D."/>
            <person name="Wang Y."/>
            <person name="Win J."/>
            <person name="Wood J."/>
            <person name="Clifton S.W."/>
            <person name="Rogers J."/>
            <person name="Van den Ackerveken G."/>
            <person name="Jones J.D."/>
            <person name="McDowell J.M."/>
            <person name="Beynon J."/>
            <person name="Tyler B.M."/>
        </authorList>
    </citation>
    <scope>NUCLEOTIDE SEQUENCE [LARGE SCALE GENOMIC DNA]</scope>
    <source>
        <strain evidence="5">Emoy2</strain>
    </source>
</reference>
<dbReference type="Pfam" id="PF00132">
    <property type="entry name" value="Hexapep"/>
    <property type="match status" value="1"/>
</dbReference>
<dbReference type="STRING" id="559515.M4BM62"/>
<dbReference type="InParanoid" id="M4BM62"/>
<dbReference type="HOGENOM" id="CLU_051638_3_0_1"/>
<dbReference type="EMBL" id="JH598405">
    <property type="status" value="NOT_ANNOTATED_CDS"/>
    <property type="molecule type" value="Genomic_DNA"/>
</dbReference>
<proteinExistence type="inferred from homology"/>
<evidence type="ECO:0000256" key="1">
    <source>
        <dbReference type="ARBA" id="ARBA00007274"/>
    </source>
</evidence>
<dbReference type="PANTHER" id="PTHR23416">
    <property type="entry name" value="SIALIC ACID SYNTHASE-RELATED"/>
    <property type="match status" value="1"/>
</dbReference>
<dbReference type="Pfam" id="PF12464">
    <property type="entry name" value="Mac"/>
    <property type="match status" value="1"/>
</dbReference>
<keyword evidence="5" id="KW-1185">Reference proteome</keyword>
<protein>
    <recommendedName>
        <fullName evidence="3">Maltose/galactoside acetyltransferase domain-containing protein</fullName>
    </recommendedName>
</protein>
<dbReference type="PANTHER" id="PTHR23416:SF23">
    <property type="entry name" value="ACETYLTRANSFERASE C18B11.09C-RELATED"/>
    <property type="match status" value="1"/>
</dbReference>
<evidence type="ECO:0000259" key="3">
    <source>
        <dbReference type="SMART" id="SM01266"/>
    </source>
</evidence>
<dbReference type="InterPro" id="IPR051159">
    <property type="entry name" value="Hexapeptide_acetyltransf"/>
</dbReference>
<dbReference type="eggNOG" id="KOG4750">
    <property type="taxonomic scope" value="Eukaryota"/>
</dbReference>
<dbReference type="GO" id="GO:0008374">
    <property type="term" value="F:O-acyltransferase activity"/>
    <property type="evidence" value="ECO:0007669"/>
    <property type="project" value="TreeGrafter"/>
</dbReference>
<reference evidence="4" key="2">
    <citation type="submission" date="2015-06" db="UniProtKB">
        <authorList>
            <consortium name="EnsemblProtists"/>
        </authorList>
    </citation>
    <scope>IDENTIFICATION</scope>
    <source>
        <strain evidence="4">Emoy2</strain>
    </source>
</reference>
<dbReference type="GO" id="GO:0016407">
    <property type="term" value="F:acetyltransferase activity"/>
    <property type="evidence" value="ECO:0007669"/>
    <property type="project" value="InterPro"/>
</dbReference>
<dbReference type="PROSITE" id="PS00101">
    <property type="entry name" value="HEXAPEP_TRANSFERASES"/>
    <property type="match status" value="1"/>
</dbReference>
<dbReference type="Proteomes" id="UP000011713">
    <property type="component" value="Unassembled WGS sequence"/>
</dbReference>
<dbReference type="Gene3D" id="2.160.10.10">
    <property type="entry name" value="Hexapeptide repeat proteins"/>
    <property type="match status" value="1"/>
</dbReference>
<name>M4BM62_HYAAE</name>
<dbReference type="EnsemblProtists" id="HpaT807497">
    <property type="protein sequence ID" value="HpaP807497"/>
    <property type="gene ID" value="HpaG807497"/>
</dbReference>
<dbReference type="InterPro" id="IPR001451">
    <property type="entry name" value="Hexapep"/>
</dbReference>
<organism evidence="4 5">
    <name type="scientific">Hyaloperonospora arabidopsidis (strain Emoy2)</name>
    <name type="common">Downy mildew agent</name>
    <name type="synonym">Peronospora arabidopsidis</name>
    <dbReference type="NCBI Taxonomy" id="559515"/>
    <lineage>
        <taxon>Eukaryota</taxon>
        <taxon>Sar</taxon>
        <taxon>Stramenopiles</taxon>
        <taxon>Oomycota</taxon>
        <taxon>Peronosporomycetes</taxon>
        <taxon>Peronosporales</taxon>
        <taxon>Peronosporaceae</taxon>
        <taxon>Hyaloperonospora</taxon>
    </lineage>
</organism>
<dbReference type="InterPro" id="IPR018357">
    <property type="entry name" value="Hexapep_transf_CS"/>
</dbReference>
<dbReference type="FunFam" id="2.160.10.10:FF:000008">
    <property type="entry name" value="Maltose O-acetyltransferase"/>
    <property type="match status" value="1"/>
</dbReference>